<evidence type="ECO:0000313" key="2">
    <source>
        <dbReference type="EMBL" id="THD74626.1"/>
    </source>
</evidence>
<keyword evidence="1" id="KW-0812">Transmembrane</keyword>
<protein>
    <submittedName>
        <fullName evidence="2">Uncharacterized protein</fullName>
    </submittedName>
</protein>
<keyword evidence="3" id="KW-1185">Reference proteome</keyword>
<dbReference type="OrthoDB" id="7860996at2"/>
<evidence type="ECO:0000313" key="3">
    <source>
        <dbReference type="Proteomes" id="UP000306113"/>
    </source>
</evidence>
<accession>A0A4S3M999</accession>
<dbReference type="RefSeq" id="WP_136338483.1">
    <property type="nucleotide sequence ID" value="NZ_SSMD01000003.1"/>
</dbReference>
<dbReference type="AlphaFoldDB" id="A0A4S3M999"/>
<dbReference type="EMBL" id="SSMD01000003">
    <property type="protein sequence ID" value="THD74626.1"/>
    <property type="molecule type" value="Genomic_DNA"/>
</dbReference>
<dbReference type="Proteomes" id="UP000306113">
    <property type="component" value="Unassembled WGS sequence"/>
</dbReference>
<organism evidence="2 3">
    <name type="scientific">Thalassobius vesicularis</name>
    <dbReference type="NCBI Taxonomy" id="1294297"/>
    <lineage>
        <taxon>Bacteria</taxon>
        <taxon>Pseudomonadati</taxon>
        <taxon>Pseudomonadota</taxon>
        <taxon>Alphaproteobacteria</taxon>
        <taxon>Rhodobacterales</taxon>
        <taxon>Roseobacteraceae</taxon>
        <taxon>Thalassovita</taxon>
    </lineage>
</organism>
<reference evidence="2 3" key="1">
    <citation type="submission" date="2019-04" db="EMBL/GenBank/DDBJ databases">
        <title>Draft genome sequence of Youngimonas vesicularis.</title>
        <authorList>
            <person name="Hameed A."/>
        </authorList>
    </citation>
    <scope>NUCLEOTIDE SEQUENCE [LARGE SCALE GENOMIC DNA]</scope>
    <source>
        <strain evidence="2 3">CC-AMW-E</strain>
    </source>
</reference>
<comment type="caution">
    <text evidence="2">The sequence shown here is derived from an EMBL/GenBank/DDBJ whole genome shotgun (WGS) entry which is preliminary data.</text>
</comment>
<proteinExistence type="predicted"/>
<feature type="transmembrane region" description="Helical" evidence="1">
    <location>
        <begin position="51"/>
        <end position="71"/>
    </location>
</feature>
<gene>
    <name evidence="2" type="ORF">E7681_06540</name>
</gene>
<sequence length="157" mass="17446">MYDLNAHAPGQALQDARALTRATMRFFGVVLGMVALGLWLVPGAFDDAAEALMRGLMSALFLGIAVGLWGAGQTRFDDEFHLDLENHQLRHMMRGQDGIARLRKRYRFDDLDEITLQGGVLMARLTGGREVLRVAVDQQLEPGVMERLRGLSKRPAV</sequence>
<evidence type="ECO:0000256" key="1">
    <source>
        <dbReference type="SAM" id="Phobius"/>
    </source>
</evidence>
<keyword evidence="1" id="KW-0472">Membrane</keyword>
<name>A0A4S3M999_9RHOB</name>
<feature type="transmembrane region" description="Helical" evidence="1">
    <location>
        <begin position="26"/>
        <end position="45"/>
    </location>
</feature>
<keyword evidence="1" id="KW-1133">Transmembrane helix</keyword>